<evidence type="ECO:0000313" key="9">
    <source>
        <dbReference type="EMBL" id="QHT82287.1"/>
    </source>
</evidence>
<evidence type="ECO:0000256" key="2">
    <source>
        <dbReference type="ARBA" id="ARBA00022670"/>
    </source>
</evidence>
<dbReference type="EMBL" id="MN739997">
    <property type="protein sequence ID" value="QHT82287.1"/>
    <property type="molecule type" value="Genomic_DNA"/>
</dbReference>
<dbReference type="SUPFAM" id="SSF55486">
    <property type="entry name" value="Metalloproteases ('zincins'), catalytic domain"/>
    <property type="match status" value="1"/>
</dbReference>
<feature type="domain" description="Peptidase M13 N-terminal" evidence="8">
    <location>
        <begin position="87"/>
        <end position="470"/>
    </location>
</feature>
<keyword evidence="3" id="KW-0479">Metal-binding</keyword>
<dbReference type="Gene3D" id="3.40.390.10">
    <property type="entry name" value="Collagenase (Catalytic Domain)"/>
    <property type="match status" value="1"/>
</dbReference>
<keyword evidence="5" id="KW-0862">Zinc</keyword>
<evidence type="ECO:0008006" key="10">
    <source>
        <dbReference type="Google" id="ProtNLM"/>
    </source>
</evidence>
<evidence type="ECO:0000256" key="6">
    <source>
        <dbReference type="ARBA" id="ARBA00023049"/>
    </source>
</evidence>
<evidence type="ECO:0000259" key="7">
    <source>
        <dbReference type="Pfam" id="PF01431"/>
    </source>
</evidence>
<dbReference type="GO" id="GO:0005886">
    <property type="term" value="C:plasma membrane"/>
    <property type="evidence" value="ECO:0007669"/>
    <property type="project" value="TreeGrafter"/>
</dbReference>
<dbReference type="PROSITE" id="PS51885">
    <property type="entry name" value="NEPRILYSIN"/>
    <property type="match status" value="1"/>
</dbReference>
<dbReference type="InterPro" id="IPR000718">
    <property type="entry name" value="Peptidase_M13"/>
</dbReference>
<dbReference type="InterPro" id="IPR008753">
    <property type="entry name" value="Peptidase_M13_N"/>
</dbReference>
<dbReference type="PRINTS" id="PR00786">
    <property type="entry name" value="NEPRILYSIN"/>
</dbReference>
<dbReference type="InterPro" id="IPR018497">
    <property type="entry name" value="Peptidase_M13_C"/>
</dbReference>
<dbReference type="GO" id="GO:0016485">
    <property type="term" value="P:protein processing"/>
    <property type="evidence" value="ECO:0007669"/>
    <property type="project" value="TreeGrafter"/>
</dbReference>
<feature type="domain" description="Peptidase M13 C-terminal" evidence="7">
    <location>
        <begin position="533"/>
        <end position="730"/>
    </location>
</feature>
<dbReference type="InterPro" id="IPR024079">
    <property type="entry name" value="MetalloPept_cat_dom_sf"/>
</dbReference>
<dbReference type="Gene3D" id="1.10.1380.10">
    <property type="entry name" value="Neutral endopeptidase , domain2"/>
    <property type="match status" value="1"/>
</dbReference>
<evidence type="ECO:0000259" key="8">
    <source>
        <dbReference type="Pfam" id="PF05649"/>
    </source>
</evidence>
<dbReference type="PANTHER" id="PTHR11733:SF241">
    <property type="entry name" value="GH26575P-RELATED"/>
    <property type="match status" value="1"/>
</dbReference>
<reference evidence="9" key="1">
    <citation type="journal article" date="2020" name="Nature">
        <title>Giant virus diversity and host interactions through global metagenomics.</title>
        <authorList>
            <person name="Schulz F."/>
            <person name="Roux S."/>
            <person name="Paez-Espino D."/>
            <person name="Jungbluth S."/>
            <person name="Walsh D.A."/>
            <person name="Denef V.J."/>
            <person name="McMahon K.D."/>
            <person name="Konstantinidis K.T."/>
            <person name="Eloe-Fadrosh E.A."/>
            <person name="Kyrpides N.C."/>
            <person name="Woyke T."/>
        </authorList>
    </citation>
    <scope>NUCLEOTIDE SEQUENCE</scope>
    <source>
        <strain evidence="9">GVMAG-M-3300023184-161</strain>
    </source>
</reference>
<dbReference type="Pfam" id="PF05649">
    <property type="entry name" value="Peptidase_M13_N"/>
    <property type="match status" value="1"/>
</dbReference>
<keyword evidence="2" id="KW-0645">Protease</keyword>
<evidence type="ECO:0000256" key="5">
    <source>
        <dbReference type="ARBA" id="ARBA00022833"/>
    </source>
</evidence>
<keyword evidence="6" id="KW-0482">Metalloprotease</keyword>
<dbReference type="GO" id="GO:0004222">
    <property type="term" value="F:metalloendopeptidase activity"/>
    <property type="evidence" value="ECO:0007669"/>
    <property type="project" value="InterPro"/>
</dbReference>
<organism evidence="9">
    <name type="scientific">viral metagenome</name>
    <dbReference type="NCBI Taxonomy" id="1070528"/>
    <lineage>
        <taxon>unclassified sequences</taxon>
        <taxon>metagenomes</taxon>
        <taxon>organismal metagenomes</taxon>
    </lineage>
</organism>
<proteinExistence type="predicted"/>
<sequence>MPIKQHKKKHTVKKYRELRESKTHNYTNKRISEICAGNSKLQADLELFPESKANFENVDNTYEKKKNMLVESLFRFSNEKEKKLIKSDFYDYINGAWIKRLRKENKPEYFVEYDNFRVTQNKVYIELIGYVKKFIKDNPKSEKAIQINNVYKSIRNDNRKSIRAVCVEKVRMIESLIATGDVYNILAHINGNQIVSFAAPIVWSVMPDEKNVKKYISHLGVCQLGLYDYTLYIPSSGDGKDAKSIYKTKIKTEYFTFIKNAFNACLGNNSYNPQDVWDVEYELLVAMGGCDSTKNSEEWYSLLTTKQLKDEYNFDWEYFSKKLGYKTTPPSVVVADCSALKCVTTLLHKNWNSSKWKTYWLFIYVRQIIRFENSYRKIYYDFYKKTLEGQPIITPDDIYPIFALSLTFNTFLTAEYFKYNYNPLYISYVESLADGIRNTFIKKLKRNTWLSPTTRNYAIEKLKKIVFVVGKEPNMRYDPLIDYKADDPWYNMSTLSRWKTSKFIELDGHGVIDVPQIDWQEMKLVGTQPYMVNAYYRPTSNTIYVPLAYLQPPFIDLTRNIEYNLAFIGYTLGHELSHSLDNSGSRFDLNGNLNNWWTPKDRKLYQAKIDNVVKQYETFAKRDGIIFDATIGVGEDLADISGMSLVEEYLLHIQVFPDDSDLIKHAKIEGLYAYIAEQGKQKIYKAALAAQLKMNPHPLEKYRCNCPLSRLALFRLVFDIKKGDGMWWENTDTIW</sequence>
<name>A0A6C0HPH0_9ZZZZ</name>
<comment type="cofactor">
    <cofactor evidence="1">
        <name>Zn(2+)</name>
        <dbReference type="ChEBI" id="CHEBI:29105"/>
    </cofactor>
</comment>
<evidence type="ECO:0000256" key="3">
    <source>
        <dbReference type="ARBA" id="ARBA00022723"/>
    </source>
</evidence>
<dbReference type="AlphaFoldDB" id="A0A6C0HPH0"/>
<dbReference type="InterPro" id="IPR042089">
    <property type="entry name" value="Peptidase_M13_dom_2"/>
</dbReference>
<evidence type="ECO:0000256" key="4">
    <source>
        <dbReference type="ARBA" id="ARBA00022801"/>
    </source>
</evidence>
<dbReference type="CDD" id="cd08662">
    <property type="entry name" value="M13"/>
    <property type="match status" value="1"/>
</dbReference>
<keyword evidence="4" id="KW-0378">Hydrolase</keyword>
<dbReference type="GO" id="GO:0046872">
    <property type="term" value="F:metal ion binding"/>
    <property type="evidence" value="ECO:0007669"/>
    <property type="project" value="UniProtKB-KW"/>
</dbReference>
<accession>A0A6C0HPH0</accession>
<protein>
    <recommendedName>
        <fullName evidence="10">Peptidase M13 C-terminal domain-containing protein</fullName>
    </recommendedName>
</protein>
<dbReference type="Pfam" id="PF01431">
    <property type="entry name" value="Peptidase_M13"/>
    <property type="match status" value="1"/>
</dbReference>
<evidence type="ECO:0000256" key="1">
    <source>
        <dbReference type="ARBA" id="ARBA00001947"/>
    </source>
</evidence>
<dbReference type="PANTHER" id="PTHR11733">
    <property type="entry name" value="ZINC METALLOPROTEASE FAMILY M13 NEPRILYSIN-RELATED"/>
    <property type="match status" value="1"/>
</dbReference>